<dbReference type="Pfam" id="PF12788">
    <property type="entry name" value="YmaF"/>
    <property type="match status" value="1"/>
</dbReference>
<sequence>MPANEEERITADDVLHERHVHTFLTEADVAAEHQHVIVGVTGPARLDMPVHVHRLHVRTSFLAEEDGGHWHWVDVMTCPPIDLPDGNHTHYFQGTTSYDDNHCHTFSGVTGTGPTFIIIDPCTEEAPASSEKKKYGNRPATS</sequence>
<evidence type="ECO:0000313" key="2">
    <source>
        <dbReference type="Proteomes" id="UP000277811"/>
    </source>
</evidence>
<name>A0A498R267_9FIRM</name>
<dbReference type="EMBL" id="UPPP01000054">
    <property type="protein sequence ID" value="VBB05259.1"/>
    <property type="molecule type" value="Genomic_DNA"/>
</dbReference>
<reference evidence="1 2" key="1">
    <citation type="submission" date="2018-06" db="EMBL/GenBank/DDBJ databases">
        <authorList>
            <person name="Strepis N."/>
        </authorList>
    </citation>
    <scope>NUCLEOTIDE SEQUENCE [LARGE SCALE GENOMIC DNA]</scope>
    <source>
        <strain evidence="1">LUCI</strain>
    </source>
</reference>
<accession>A0A498R267</accession>
<evidence type="ECO:0000313" key="1">
    <source>
        <dbReference type="EMBL" id="VBB05259.1"/>
    </source>
</evidence>
<keyword evidence="2" id="KW-1185">Reference proteome</keyword>
<organism evidence="1 2">
    <name type="scientific">Lucifera butyrica</name>
    <dbReference type="NCBI Taxonomy" id="1351585"/>
    <lineage>
        <taxon>Bacteria</taxon>
        <taxon>Bacillati</taxon>
        <taxon>Bacillota</taxon>
        <taxon>Negativicutes</taxon>
        <taxon>Veillonellales</taxon>
        <taxon>Veillonellaceae</taxon>
        <taxon>Lucifera</taxon>
    </lineage>
</organism>
<protein>
    <submittedName>
        <fullName evidence="1">Ymaf</fullName>
    </submittedName>
</protein>
<dbReference type="AlphaFoldDB" id="A0A498R267"/>
<dbReference type="Proteomes" id="UP000277811">
    <property type="component" value="Unassembled WGS sequence"/>
</dbReference>
<dbReference type="RefSeq" id="WP_165865853.1">
    <property type="nucleotide sequence ID" value="NZ_UPPP01000054.1"/>
</dbReference>
<gene>
    <name evidence="1" type="ORF">LUCI_0466</name>
</gene>
<dbReference type="InterPro" id="IPR024307">
    <property type="entry name" value="YmaF"/>
</dbReference>
<proteinExistence type="predicted"/>